<name>A0ABU2V8I1_9ACTN</name>
<keyword evidence="2" id="KW-1185">Reference proteome</keyword>
<accession>A0ABU2V8I1</accession>
<dbReference type="SUPFAM" id="SSF52777">
    <property type="entry name" value="CoA-dependent acyltransferases"/>
    <property type="match status" value="1"/>
</dbReference>
<dbReference type="Gene3D" id="3.30.559.10">
    <property type="entry name" value="Chloramphenicol acetyltransferase-like domain"/>
    <property type="match status" value="1"/>
</dbReference>
<evidence type="ECO:0008006" key="3">
    <source>
        <dbReference type="Google" id="ProtNLM"/>
    </source>
</evidence>
<dbReference type="RefSeq" id="WP_311714911.1">
    <property type="nucleotide sequence ID" value="NZ_JAVREZ010000005.1"/>
</dbReference>
<gene>
    <name evidence="1" type="ORF">RNB18_16995</name>
</gene>
<evidence type="ECO:0000313" key="1">
    <source>
        <dbReference type="EMBL" id="MDT0481871.1"/>
    </source>
</evidence>
<dbReference type="Proteomes" id="UP001183824">
    <property type="component" value="Unassembled WGS sequence"/>
</dbReference>
<organism evidence="1 2">
    <name type="scientific">Streptomyces doebereineriae</name>
    <dbReference type="NCBI Taxonomy" id="3075528"/>
    <lineage>
        <taxon>Bacteria</taxon>
        <taxon>Bacillati</taxon>
        <taxon>Actinomycetota</taxon>
        <taxon>Actinomycetes</taxon>
        <taxon>Kitasatosporales</taxon>
        <taxon>Streptomycetaceae</taxon>
        <taxon>Streptomyces</taxon>
    </lineage>
</organism>
<dbReference type="InterPro" id="IPR023213">
    <property type="entry name" value="CAT-like_dom_sf"/>
</dbReference>
<dbReference type="EMBL" id="JAVREZ010000005">
    <property type="protein sequence ID" value="MDT0481871.1"/>
    <property type="molecule type" value="Genomic_DNA"/>
</dbReference>
<proteinExistence type="predicted"/>
<dbReference type="Gene3D" id="3.30.559.30">
    <property type="entry name" value="Nonribosomal peptide synthetase, condensation domain"/>
    <property type="match status" value="1"/>
</dbReference>
<protein>
    <recommendedName>
        <fullName evidence="3">Condensation domain-containing protein</fullName>
    </recommendedName>
</protein>
<sequence length="262" mass="28054">MEQLGRELTGTPFTIPEISLRAAVVTAAGVPESLVLGMFHMATDASGLRQVTQELQAIMQARAAGTVSPDLPPVSHPAERVLIETSPEGLKRSARAVEHWQQEVGKFPRRTMPPAVHAPEKPRLAEHIMRSKAVCAAAIGLSRIWRASVDSVILACAAELLGKASGQQSCGLLMLAHNRFAEETDSYSGTLVQSFPLCVELAATGSLEEQVRRTHFATLKSALSCEGNPDDVTAMLRAVFDDGGDGADLSCAVNLFFRDPEP</sequence>
<comment type="caution">
    <text evidence="1">The sequence shown here is derived from an EMBL/GenBank/DDBJ whole genome shotgun (WGS) entry which is preliminary data.</text>
</comment>
<reference evidence="2" key="1">
    <citation type="submission" date="2023-07" db="EMBL/GenBank/DDBJ databases">
        <title>30 novel species of actinomycetes from the DSMZ collection.</title>
        <authorList>
            <person name="Nouioui I."/>
        </authorList>
    </citation>
    <scope>NUCLEOTIDE SEQUENCE [LARGE SCALE GENOMIC DNA]</scope>
    <source>
        <strain evidence="2">DSM 41640</strain>
    </source>
</reference>
<evidence type="ECO:0000313" key="2">
    <source>
        <dbReference type="Proteomes" id="UP001183824"/>
    </source>
</evidence>